<evidence type="ECO:0000313" key="1">
    <source>
        <dbReference type="EMBL" id="KAJ3252408.1"/>
    </source>
</evidence>
<comment type="caution">
    <text evidence="1">The sequence shown here is derived from an EMBL/GenBank/DDBJ whole genome shotgun (WGS) entry which is preliminary data.</text>
</comment>
<protein>
    <submittedName>
        <fullName evidence="1">Uncharacterized protein</fullName>
    </submittedName>
</protein>
<sequence length="64" mass="7065">MGGTFPFKGSIAPYYQSLLNPSFIAKVQEYSIQSDKIITGKAWTPQNIIYPSSTIDNSQIGHTL</sequence>
<accession>A0AAD5UED4</accession>
<name>A0AAD5UED4_9FUNG</name>
<proteinExistence type="predicted"/>
<keyword evidence="2" id="KW-1185">Reference proteome</keyword>
<dbReference type="Proteomes" id="UP001210925">
    <property type="component" value="Unassembled WGS sequence"/>
</dbReference>
<evidence type="ECO:0000313" key="2">
    <source>
        <dbReference type="Proteomes" id="UP001210925"/>
    </source>
</evidence>
<dbReference type="EMBL" id="JADGKB010000142">
    <property type="protein sequence ID" value="KAJ3252408.1"/>
    <property type="molecule type" value="Genomic_DNA"/>
</dbReference>
<gene>
    <name evidence="1" type="ORF">HK103_001575</name>
</gene>
<organism evidence="1 2">
    <name type="scientific">Boothiomyces macroporosus</name>
    <dbReference type="NCBI Taxonomy" id="261099"/>
    <lineage>
        <taxon>Eukaryota</taxon>
        <taxon>Fungi</taxon>
        <taxon>Fungi incertae sedis</taxon>
        <taxon>Chytridiomycota</taxon>
        <taxon>Chytridiomycota incertae sedis</taxon>
        <taxon>Chytridiomycetes</taxon>
        <taxon>Rhizophydiales</taxon>
        <taxon>Terramycetaceae</taxon>
        <taxon>Boothiomyces</taxon>
    </lineage>
</organism>
<reference evidence="1" key="1">
    <citation type="submission" date="2020-05" db="EMBL/GenBank/DDBJ databases">
        <title>Phylogenomic resolution of chytrid fungi.</title>
        <authorList>
            <person name="Stajich J.E."/>
            <person name="Amses K."/>
            <person name="Simmons R."/>
            <person name="Seto K."/>
            <person name="Myers J."/>
            <person name="Bonds A."/>
            <person name="Quandt C.A."/>
            <person name="Barry K."/>
            <person name="Liu P."/>
            <person name="Grigoriev I."/>
            <person name="Longcore J.E."/>
            <person name="James T.Y."/>
        </authorList>
    </citation>
    <scope>NUCLEOTIDE SEQUENCE</scope>
    <source>
        <strain evidence="1">PLAUS21</strain>
    </source>
</reference>
<dbReference type="AlphaFoldDB" id="A0AAD5UED4"/>